<dbReference type="EMBL" id="JAQQLI010000030">
    <property type="protein sequence ID" value="MDC7787634.1"/>
    <property type="molecule type" value="Genomic_DNA"/>
</dbReference>
<evidence type="ECO:0000313" key="2">
    <source>
        <dbReference type="Proteomes" id="UP001165652"/>
    </source>
</evidence>
<gene>
    <name evidence="1" type="ORF">PQJ73_18240</name>
</gene>
<proteinExistence type="predicted"/>
<dbReference type="InterPro" id="IPR013783">
    <property type="entry name" value="Ig-like_fold"/>
</dbReference>
<protein>
    <submittedName>
        <fullName evidence="1">Gluconate 2-dehydrogenase subunit 3 family protein</fullName>
    </submittedName>
</protein>
<evidence type="ECO:0000313" key="1">
    <source>
        <dbReference type="EMBL" id="MDC7787634.1"/>
    </source>
</evidence>
<reference evidence="1" key="1">
    <citation type="journal article" date="2023" name="Microbiol Resour">
        <title>Genome Sequences of Rhodoplanes serenus and Two Thermotolerant Strains, Rhodoplanes tepidamans and 'Rhodoplanes cryptolactis,' Further Refine the Genus.</title>
        <authorList>
            <person name="Rayyan A.A."/>
            <person name="Kyndt J.A."/>
        </authorList>
    </citation>
    <scope>NUCLEOTIDE SEQUENCE</scope>
    <source>
        <strain evidence="1">DSM 9987</strain>
    </source>
</reference>
<accession>A0ABT5JDE2</accession>
<dbReference type="SUPFAM" id="SSF81296">
    <property type="entry name" value="E set domains"/>
    <property type="match status" value="1"/>
</dbReference>
<reference evidence="1" key="2">
    <citation type="submission" date="2023-02" db="EMBL/GenBank/DDBJ databases">
        <authorList>
            <person name="Rayyan A."/>
            <person name="Meyer T."/>
            <person name="Kyndt J.A."/>
        </authorList>
    </citation>
    <scope>NUCLEOTIDE SEQUENCE</scope>
    <source>
        <strain evidence="1">DSM 9987</strain>
    </source>
</reference>
<keyword evidence="2" id="KW-1185">Reference proteome</keyword>
<organism evidence="1 2">
    <name type="scientific">Rhodoplanes tepidamans</name>
    <name type="common">Rhodoplanes cryptolactis</name>
    <dbReference type="NCBI Taxonomy" id="200616"/>
    <lineage>
        <taxon>Bacteria</taxon>
        <taxon>Pseudomonadati</taxon>
        <taxon>Pseudomonadota</taxon>
        <taxon>Alphaproteobacteria</taxon>
        <taxon>Hyphomicrobiales</taxon>
        <taxon>Nitrobacteraceae</taxon>
        <taxon>Rhodoplanes</taxon>
    </lineage>
</organism>
<dbReference type="RefSeq" id="WP_272778474.1">
    <property type="nucleotide sequence ID" value="NZ_JAQQLI010000030.1"/>
</dbReference>
<dbReference type="Gene3D" id="2.60.40.10">
    <property type="entry name" value="Immunoglobulins"/>
    <property type="match status" value="1"/>
</dbReference>
<sequence length="354" mass="40506">MAVAVRDPGSEYVLNHCTKHLSRSGPPPEPGDEAAATAFRARIAEAWRFPIVGFVREVRPDDAPPVNLVTFVYKTTPGDGRPVAVLGTFGTLYEPIPLTPVLFEGEDTGYRAVSVEVPVAELHLYKYLVDGRFVLDPINPQRKRLANGRTWSRFFTDGFLQPIILEPWELRILYRLIDQILPFRSGDAENFLRRYYFGLNRDQRKAEMPKAFRLDESVGEVNAIDKLLARDEAHRLADYRICLKQIDRALRQQNPFVEPYEMPAEDFIELYDKMANGVTIAGWDYGAYADPKFFLYLLRRHAVTTAFAHPRYAGNVGAAGWAYLEFRYADRNKKTLFDWRAALEKPLGTSPYYS</sequence>
<comment type="caution">
    <text evidence="1">The sequence shown here is derived from an EMBL/GenBank/DDBJ whole genome shotgun (WGS) entry which is preliminary data.</text>
</comment>
<dbReference type="Proteomes" id="UP001165652">
    <property type="component" value="Unassembled WGS sequence"/>
</dbReference>
<name>A0ABT5JDE2_RHOTP</name>
<dbReference type="InterPro" id="IPR014756">
    <property type="entry name" value="Ig_E-set"/>
</dbReference>